<protein>
    <recommendedName>
        <fullName evidence="5">IS5 family transposase</fullName>
    </recommendedName>
</protein>
<name>A0A9N8N9L9_9BURK</name>
<feature type="domain" description="Insertion element IS402-like" evidence="2">
    <location>
        <begin position="22"/>
        <end position="96"/>
    </location>
</feature>
<dbReference type="Proteomes" id="UP000675121">
    <property type="component" value="Unassembled WGS sequence"/>
</dbReference>
<dbReference type="GO" id="GO:0004803">
    <property type="term" value="F:transposase activity"/>
    <property type="evidence" value="ECO:0007669"/>
    <property type="project" value="InterPro"/>
</dbReference>
<keyword evidence="4" id="KW-1185">Reference proteome</keyword>
<gene>
    <name evidence="3" type="ORF">R70211_07537</name>
</gene>
<dbReference type="Pfam" id="PF01609">
    <property type="entry name" value="DDE_Tnp_1"/>
    <property type="match status" value="1"/>
</dbReference>
<dbReference type="RefSeq" id="WP_201108853.1">
    <property type="nucleotide sequence ID" value="NZ_CAJNAV010000051.1"/>
</dbReference>
<dbReference type="EMBL" id="CAJNAS010000044">
    <property type="protein sequence ID" value="CAE6967866.1"/>
    <property type="molecule type" value="Genomic_DNA"/>
</dbReference>
<evidence type="ECO:0000313" key="3">
    <source>
        <dbReference type="EMBL" id="CAE6967866.1"/>
    </source>
</evidence>
<proteinExistence type="predicted"/>
<reference evidence="3" key="1">
    <citation type="submission" date="2021-02" db="EMBL/GenBank/DDBJ databases">
        <authorList>
            <person name="Vanwijnsberghe S."/>
        </authorList>
    </citation>
    <scope>NUCLEOTIDE SEQUENCE</scope>
    <source>
        <strain evidence="3">R-70211</strain>
    </source>
</reference>
<comment type="caution">
    <text evidence="3">The sequence shown here is derived from an EMBL/GenBank/DDBJ whole genome shotgun (WGS) entry which is preliminary data.</text>
</comment>
<dbReference type="InterPro" id="IPR002559">
    <property type="entry name" value="Transposase_11"/>
</dbReference>
<evidence type="ECO:0000259" key="1">
    <source>
        <dbReference type="Pfam" id="PF01609"/>
    </source>
</evidence>
<dbReference type="NCBIfam" id="NF033580">
    <property type="entry name" value="transpos_IS5_3"/>
    <property type="match status" value="1"/>
</dbReference>
<feature type="domain" description="Transposase IS4-like" evidence="1">
    <location>
        <begin position="108"/>
        <end position="270"/>
    </location>
</feature>
<dbReference type="GO" id="GO:0006313">
    <property type="term" value="P:DNA transposition"/>
    <property type="evidence" value="ECO:0007669"/>
    <property type="project" value="InterPro"/>
</dbReference>
<dbReference type="GO" id="GO:0003677">
    <property type="term" value="F:DNA binding"/>
    <property type="evidence" value="ECO:0007669"/>
    <property type="project" value="InterPro"/>
</dbReference>
<evidence type="ECO:0000259" key="2">
    <source>
        <dbReference type="Pfam" id="PF13340"/>
    </source>
</evidence>
<organism evidence="3 4">
    <name type="scientific">Paraburkholderia domus</name>
    <dbReference type="NCBI Taxonomy" id="2793075"/>
    <lineage>
        <taxon>Bacteria</taxon>
        <taxon>Pseudomonadati</taxon>
        <taxon>Pseudomonadota</taxon>
        <taxon>Betaproteobacteria</taxon>
        <taxon>Burkholderiales</taxon>
        <taxon>Burkholderiaceae</taxon>
        <taxon>Paraburkholderia</taxon>
    </lineage>
</organism>
<dbReference type="Pfam" id="PF13340">
    <property type="entry name" value="DUF4096"/>
    <property type="match status" value="1"/>
</dbReference>
<evidence type="ECO:0008006" key="5">
    <source>
        <dbReference type="Google" id="ProtNLM"/>
    </source>
</evidence>
<dbReference type="PANTHER" id="PTHR30007:SF0">
    <property type="entry name" value="TRANSPOSASE"/>
    <property type="match status" value="1"/>
</dbReference>
<dbReference type="InterPro" id="IPR025161">
    <property type="entry name" value="IS402-like_dom"/>
</dbReference>
<sequence length="288" mass="33082">MTGNPCWQAIPTKFSEAQFEQFVLPHLAKGHGRRGPAPTLSLHRIFNYILQVLYMGCQWKMLPIERNAQGLPEIHYTRIYRTFRRWQAVGCIDAIFAGSVRSLHDDQLLDLTVIHGDGTTTAAKKGGDNLGYSGHKHLKGDKVVALCDRHCNVIAPFVTAAGNRNESPLLRDALPRLSQMARAIGMDLQGTIVSLDGVYDCRDNRKAIFNRGMVPNIPENPRARKTSKCGRKRRFNPAIFEERFRTIERVFAWEDKFRRLLLRFERVSEVHYAFKTLAYTMINLRHYR</sequence>
<dbReference type="PANTHER" id="PTHR30007">
    <property type="entry name" value="PHP DOMAIN PROTEIN"/>
    <property type="match status" value="1"/>
</dbReference>
<evidence type="ECO:0000313" key="4">
    <source>
        <dbReference type="Proteomes" id="UP000675121"/>
    </source>
</evidence>
<dbReference type="AlphaFoldDB" id="A0A9N8N9L9"/>
<accession>A0A9N8N9L9</accession>